<evidence type="ECO:0000313" key="3">
    <source>
        <dbReference type="EMBL" id="KAK1937492.1"/>
    </source>
</evidence>
<comment type="caution">
    <text evidence="3">The sequence shown here is derived from an EMBL/GenBank/DDBJ whole genome shotgun (WGS) entry which is preliminary data.</text>
</comment>
<keyword evidence="4" id="KW-1185">Reference proteome</keyword>
<protein>
    <submittedName>
        <fullName evidence="3">Uncharacterized protein</fullName>
    </submittedName>
</protein>
<feature type="transmembrane region" description="Helical" evidence="2">
    <location>
        <begin position="12"/>
        <end position="32"/>
    </location>
</feature>
<dbReference type="Proteomes" id="UP001195914">
    <property type="component" value="Unassembled WGS sequence"/>
</dbReference>
<dbReference type="EMBL" id="JAHBMH010000033">
    <property type="protein sequence ID" value="KAK1937492.1"/>
    <property type="molecule type" value="Genomic_DNA"/>
</dbReference>
<evidence type="ECO:0000256" key="1">
    <source>
        <dbReference type="SAM" id="MobiDB-lite"/>
    </source>
</evidence>
<reference evidence="3" key="1">
    <citation type="journal article" date="2014" name="Nucleic Acids Res.">
        <title>The evolutionary dynamics of variant antigen genes in Babesia reveal a history of genomic innovation underlying host-parasite interaction.</title>
        <authorList>
            <person name="Jackson A.P."/>
            <person name="Otto T.D."/>
            <person name="Darby A."/>
            <person name="Ramaprasad A."/>
            <person name="Xia D."/>
            <person name="Echaide I.E."/>
            <person name="Farber M."/>
            <person name="Gahlot S."/>
            <person name="Gamble J."/>
            <person name="Gupta D."/>
            <person name="Gupta Y."/>
            <person name="Jackson L."/>
            <person name="Malandrin L."/>
            <person name="Malas T.B."/>
            <person name="Moussa E."/>
            <person name="Nair M."/>
            <person name="Reid A.J."/>
            <person name="Sanders M."/>
            <person name="Sharma J."/>
            <person name="Tracey A."/>
            <person name="Quail M.A."/>
            <person name="Weir W."/>
            <person name="Wastling J.M."/>
            <person name="Hall N."/>
            <person name="Willadsen P."/>
            <person name="Lingelbach K."/>
            <person name="Shiels B."/>
            <person name="Tait A."/>
            <person name="Berriman M."/>
            <person name="Allred D.R."/>
            <person name="Pain A."/>
        </authorList>
    </citation>
    <scope>NUCLEOTIDE SEQUENCE</scope>
    <source>
        <strain evidence="3">1802A</strain>
    </source>
</reference>
<name>A0AAD9LJ52_BABDI</name>
<feature type="compositionally biased region" description="Polar residues" evidence="1">
    <location>
        <begin position="160"/>
        <end position="171"/>
    </location>
</feature>
<sequence length="946" mass="106712">MMGLRKRLMYTIIGAIVISILLIIAAALISVGSNQTNANETPCTYAPNEAMPIDIMLPEMAFAADTMLTEAGVSAKDFGKTGASKSTGMRWDYQHRGDPSVSNVPAANPLHAEQENVASDNGQIGAEGASVPELSDNTTPELSDRACAPKLENRQVGEMKTSQTRRLQGSSDRVGGDDVEKEGAMGTMKPAEIPKQYIHLDLDAPSSHPSITKEALNGHNSWLYYINERANKTLQLRIVQKMKFMFIVKSHQIKNLKQHDLIISVVHISGTPEEISIVYRKNGHMQRVHFRRNASGTYFKISRSSTKSWKRYSLGCVLVYGKPILRIQLENSMGDSLIKDEVESRVVLHKDDEDELNKIECHIPLNIPETGIMQPIKVVFENKENYRTWELVAAERICTVIRMTNDKVETKQCHAQQLKEAEYRIKLLPEHASLQGVVHVLVRDSNKTDEMVAYTVLYHPETATLVAVRYHIIAKNGIDHVKMTVYDMPITKTYPTTFRITPYDDLQWSKIHPMNAGIMEFVDNSKMLARIEPYGTMAFPPYALHRVDIDMGDRQKMYVKPRLLSRTGTNLQAVDSPGYVDVQKRDDGSLLIDVIYVVALPEKRHTDVVKLRLEVIEGVIHFIKDHVTGPPALRNLGYCEGEIAKHSAVCIVKQIITQSQGNEAKVYTFIYDPKRGILSATSQHLISENSNWRIDDEAPVEKYNQTYIYVRPTHVTVDQSGTVSLQEKRAGDVTATLDGTYVRLSVRPEGKSRDMPFYHGYIEVRGTQVLAPYLESDDGNTLIDKYVMPSVSVENLGENEAKVHVDLQLQLADGAIRPMLRLKFLCIQHAVYLENIYERRDHRSKWNPADIELPDDNIADKINVRKLSRRVQLGKDAAIYMIALDVVYQGDLANAYTFLYNVNNGHIQAMQTTYKRQPGQAGWTKIGGTINYYKPISGVRYLSRLE</sequence>
<feature type="region of interest" description="Disordered" evidence="1">
    <location>
        <begin position="122"/>
        <end position="182"/>
    </location>
</feature>
<reference evidence="3" key="2">
    <citation type="submission" date="2021-05" db="EMBL/GenBank/DDBJ databases">
        <authorList>
            <person name="Pain A."/>
        </authorList>
    </citation>
    <scope>NUCLEOTIDE SEQUENCE</scope>
    <source>
        <strain evidence="3">1802A</strain>
    </source>
</reference>
<keyword evidence="2" id="KW-0472">Membrane</keyword>
<gene>
    <name evidence="3" type="ORF">X943_002267</name>
</gene>
<accession>A0AAD9LJ52</accession>
<dbReference type="AlphaFoldDB" id="A0AAD9LJ52"/>
<proteinExistence type="predicted"/>
<keyword evidence="2" id="KW-1133">Transmembrane helix</keyword>
<evidence type="ECO:0000256" key="2">
    <source>
        <dbReference type="SAM" id="Phobius"/>
    </source>
</evidence>
<evidence type="ECO:0000313" key="4">
    <source>
        <dbReference type="Proteomes" id="UP001195914"/>
    </source>
</evidence>
<organism evidence="3 4">
    <name type="scientific">Babesia divergens</name>
    <dbReference type="NCBI Taxonomy" id="32595"/>
    <lineage>
        <taxon>Eukaryota</taxon>
        <taxon>Sar</taxon>
        <taxon>Alveolata</taxon>
        <taxon>Apicomplexa</taxon>
        <taxon>Aconoidasida</taxon>
        <taxon>Piroplasmida</taxon>
        <taxon>Babesiidae</taxon>
        <taxon>Babesia</taxon>
    </lineage>
</organism>
<keyword evidence="2" id="KW-0812">Transmembrane</keyword>